<comment type="caution">
    <text evidence="2">The sequence shown here is derived from an EMBL/GenBank/DDBJ whole genome shotgun (WGS) entry which is preliminary data.</text>
</comment>
<gene>
    <name evidence="2" type="ORF">JI741_10890</name>
</gene>
<dbReference type="PROSITE" id="PS51257">
    <property type="entry name" value="PROKAR_LIPOPROTEIN"/>
    <property type="match status" value="1"/>
</dbReference>
<sequence length="244" mass="27272">MKKCIPVFLLALVLLASCAPVYVPNMRNSPMFTKGGEFQGSMQFGNGLDAQAALSITKHIGVIGNYSFADRTSYDADQEDEYHRHKLLEGGLGYFENDGNWCYEIFAGYGKGEGSSYADYEFWGTTSARATGKFERYFIQPAFGFNKKIMHFSFIPRVSVVNFTEFTTDATSIHLDKNAKVFLEPAFMGRINMMDNHLFFVFQAGIAVPASSNIYFEYRNVQLSTGIGFRFGGLKKETAGEPAK</sequence>
<proteinExistence type="predicted"/>
<dbReference type="EMBL" id="JAERRB010000003">
    <property type="protein sequence ID" value="MBL0741727.1"/>
    <property type="molecule type" value="Genomic_DNA"/>
</dbReference>
<reference evidence="2 3" key="1">
    <citation type="submission" date="2021-01" db="EMBL/GenBank/DDBJ databases">
        <title>Chryseolinea sp. Jin1 Genome sequencing and assembly.</title>
        <authorList>
            <person name="Kim I."/>
        </authorList>
    </citation>
    <scope>NUCLEOTIDE SEQUENCE [LARGE SCALE GENOMIC DNA]</scope>
    <source>
        <strain evidence="2 3">Jin1</strain>
    </source>
</reference>
<feature type="signal peptide" evidence="1">
    <location>
        <begin position="1"/>
        <end position="19"/>
    </location>
</feature>
<evidence type="ECO:0000313" key="2">
    <source>
        <dbReference type="EMBL" id="MBL0741727.1"/>
    </source>
</evidence>
<protein>
    <recommendedName>
        <fullName evidence="4">Outer membrane protein beta-barrel domain-containing protein</fullName>
    </recommendedName>
</protein>
<feature type="chain" id="PRO_5045405648" description="Outer membrane protein beta-barrel domain-containing protein" evidence="1">
    <location>
        <begin position="20"/>
        <end position="244"/>
    </location>
</feature>
<dbReference type="Proteomes" id="UP000613030">
    <property type="component" value="Unassembled WGS sequence"/>
</dbReference>
<name>A0ABS1KSQ9_9BACT</name>
<evidence type="ECO:0000256" key="1">
    <source>
        <dbReference type="SAM" id="SignalP"/>
    </source>
</evidence>
<keyword evidence="3" id="KW-1185">Reference proteome</keyword>
<dbReference type="RefSeq" id="WP_202009126.1">
    <property type="nucleotide sequence ID" value="NZ_JAERRB010000003.1"/>
</dbReference>
<keyword evidence="1" id="KW-0732">Signal</keyword>
<evidence type="ECO:0008006" key="4">
    <source>
        <dbReference type="Google" id="ProtNLM"/>
    </source>
</evidence>
<evidence type="ECO:0000313" key="3">
    <source>
        <dbReference type="Proteomes" id="UP000613030"/>
    </source>
</evidence>
<organism evidence="2 3">
    <name type="scientific">Chryseolinea lacunae</name>
    <dbReference type="NCBI Taxonomy" id="2801331"/>
    <lineage>
        <taxon>Bacteria</taxon>
        <taxon>Pseudomonadati</taxon>
        <taxon>Bacteroidota</taxon>
        <taxon>Cytophagia</taxon>
        <taxon>Cytophagales</taxon>
        <taxon>Fulvivirgaceae</taxon>
        <taxon>Chryseolinea</taxon>
    </lineage>
</organism>
<accession>A0ABS1KSQ9</accession>